<evidence type="ECO:0000256" key="1">
    <source>
        <dbReference type="SAM" id="Phobius"/>
    </source>
</evidence>
<proteinExistence type="predicted"/>
<sequence length="455" mass="52373">MIPALLVQHSFRRRQRRTAVWGNTQSFVVFLVLVVWLGLFWSVWQLSWSLSAEHRVVQGRVGKVPPQQALVETTTTTTTVALWQNKYNIVHVLHTRFMQHQSNLLHLGRARINLFRTITLPSLQNQTTREFLWMVRIDPDLHEELKNEFFRLMDEVTGNLVVVLSNTNVEGFRRHGMDDMATENCVLGRTREDRLHRFQLVKQYHTAAQERLVLETRLDADDALSFDLMGWLQQEAYTHLHDDAAPSTPSRYRVWCLGTTIEWQFYNPLDANSTLGSLVAFPYGHCVTPGITFGYQIGATADDPPTHKHHKLHKSIPKCHYRELQQNQINCLSILRKTDSSPLALRARTPTSAGMMNLFLSANKESIDKSTLQQFKKWNHFQRRAWIAVQRLFSIQAASVQRLRRTLEADLAMIAADNALGQCTPGHSCKASSQKLLHKLQNTTSNRTHIVNNRE</sequence>
<keyword evidence="1" id="KW-1133">Transmembrane helix</keyword>
<dbReference type="EMBL" id="HBIM01012360">
    <property type="protein sequence ID" value="CAE0412894.1"/>
    <property type="molecule type" value="Transcribed_RNA"/>
</dbReference>
<gene>
    <name evidence="2" type="ORF">ACOF00016_LOCUS10153</name>
</gene>
<feature type="transmembrane region" description="Helical" evidence="1">
    <location>
        <begin position="20"/>
        <end position="44"/>
    </location>
</feature>
<dbReference type="Pfam" id="PF11316">
    <property type="entry name" value="Rhamno_transf"/>
    <property type="match status" value="1"/>
</dbReference>
<reference evidence="2" key="1">
    <citation type="submission" date="2021-01" db="EMBL/GenBank/DDBJ databases">
        <authorList>
            <person name="Corre E."/>
            <person name="Pelletier E."/>
            <person name="Niang G."/>
            <person name="Scheremetjew M."/>
            <person name="Finn R."/>
            <person name="Kale V."/>
            <person name="Holt S."/>
            <person name="Cochrane G."/>
            <person name="Meng A."/>
            <person name="Brown T."/>
            <person name="Cohen L."/>
        </authorList>
    </citation>
    <scope>NUCLEOTIDE SEQUENCE</scope>
    <source>
        <strain evidence="2">CCMP127</strain>
    </source>
</reference>
<name>A0A7S3P7E1_9STRA</name>
<keyword evidence="1" id="KW-0472">Membrane</keyword>
<evidence type="ECO:0000313" key="2">
    <source>
        <dbReference type="EMBL" id="CAE0412894.1"/>
    </source>
</evidence>
<protein>
    <submittedName>
        <fullName evidence="2">Uncharacterized protein</fullName>
    </submittedName>
</protein>
<organism evidence="2">
    <name type="scientific">Amphora coffeiformis</name>
    <dbReference type="NCBI Taxonomy" id="265554"/>
    <lineage>
        <taxon>Eukaryota</taxon>
        <taxon>Sar</taxon>
        <taxon>Stramenopiles</taxon>
        <taxon>Ochrophyta</taxon>
        <taxon>Bacillariophyta</taxon>
        <taxon>Bacillariophyceae</taxon>
        <taxon>Bacillariophycidae</taxon>
        <taxon>Thalassiophysales</taxon>
        <taxon>Catenulaceae</taxon>
        <taxon>Amphora</taxon>
    </lineage>
</organism>
<dbReference type="InterPro" id="IPR021466">
    <property type="entry name" value="Put_rhamnosyl_transferase"/>
</dbReference>
<accession>A0A7S3P7E1</accession>
<keyword evidence="1" id="KW-0812">Transmembrane</keyword>
<dbReference type="AlphaFoldDB" id="A0A7S3P7E1"/>